<dbReference type="RefSeq" id="WP_126779762.1">
    <property type="nucleotide sequence ID" value="NZ_CAUQJP010000064.1"/>
</dbReference>
<keyword evidence="1" id="KW-0812">Transmembrane</keyword>
<proteinExistence type="predicted"/>
<gene>
    <name evidence="2" type="ORF">CBF35_07705</name>
</gene>
<evidence type="ECO:0000313" key="3">
    <source>
        <dbReference type="Proteomes" id="UP000287239"/>
    </source>
</evidence>
<dbReference type="EMBL" id="NGJU01000010">
    <property type="protein sequence ID" value="RST95435.1"/>
    <property type="molecule type" value="Genomic_DNA"/>
</dbReference>
<reference evidence="2 3" key="1">
    <citation type="submission" date="2017-05" db="EMBL/GenBank/DDBJ databases">
        <title>Vagococcus spp. assemblies.</title>
        <authorList>
            <person name="Gulvik C.A."/>
        </authorList>
    </citation>
    <scope>NUCLEOTIDE SEQUENCE [LARGE SCALE GENOMIC DNA]</scope>
    <source>
        <strain evidence="2 3">NCFB 2777</strain>
    </source>
</reference>
<sequence>MNKQPTKWQLKIIKLMRGRYGHLDQLNRHLLVLAFGSMIINLFFSHYLLMLLMLLSVFLVYYRIFSKKIYVRAQENQKYQRWWQKIKQPWALTKSKLLNRKKYRYFKCPGCKQDVRVPKGKGKIAITCPKCHHKFQKKV</sequence>
<keyword evidence="1" id="KW-1133">Transmembrane helix</keyword>
<protein>
    <recommendedName>
        <fullName evidence="4">Zn-finger containing protein</fullName>
    </recommendedName>
</protein>
<evidence type="ECO:0000313" key="2">
    <source>
        <dbReference type="EMBL" id="RST95435.1"/>
    </source>
</evidence>
<comment type="caution">
    <text evidence="2">The sequence shown here is derived from an EMBL/GenBank/DDBJ whole genome shotgun (WGS) entry which is preliminary data.</text>
</comment>
<accession>A0A429ZP20</accession>
<keyword evidence="1" id="KW-0472">Membrane</keyword>
<dbReference type="OrthoDB" id="3174166at2"/>
<keyword evidence="3" id="KW-1185">Reference proteome</keyword>
<organism evidence="2 3">
    <name type="scientific">Vagococcus salmoninarum</name>
    <dbReference type="NCBI Taxonomy" id="2739"/>
    <lineage>
        <taxon>Bacteria</taxon>
        <taxon>Bacillati</taxon>
        <taxon>Bacillota</taxon>
        <taxon>Bacilli</taxon>
        <taxon>Lactobacillales</taxon>
        <taxon>Enterococcaceae</taxon>
        <taxon>Vagococcus</taxon>
    </lineage>
</organism>
<dbReference type="Proteomes" id="UP000287239">
    <property type="component" value="Unassembled WGS sequence"/>
</dbReference>
<evidence type="ECO:0008006" key="4">
    <source>
        <dbReference type="Google" id="ProtNLM"/>
    </source>
</evidence>
<feature type="transmembrane region" description="Helical" evidence="1">
    <location>
        <begin position="30"/>
        <end position="62"/>
    </location>
</feature>
<name>A0A429ZP20_9ENTE</name>
<dbReference type="AlphaFoldDB" id="A0A429ZP20"/>
<dbReference type="GeneID" id="98568250"/>
<evidence type="ECO:0000256" key="1">
    <source>
        <dbReference type="SAM" id="Phobius"/>
    </source>
</evidence>